<protein>
    <submittedName>
        <fullName evidence="1">Recombinase family protein</fullName>
    </submittedName>
</protein>
<reference evidence="1" key="1">
    <citation type="journal article" date="2020" name="mSystems">
        <title>Genome- and Community-Level Interaction Insights into Carbon Utilization and Element Cycling Functions of Hydrothermarchaeota in Hydrothermal Sediment.</title>
        <authorList>
            <person name="Zhou Z."/>
            <person name="Liu Y."/>
            <person name="Xu W."/>
            <person name="Pan J."/>
            <person name="Luo Z.H."/>
            <person name="Li M."/>
        </authorList>
    </citation>
    <scope>NUCLEOTIDE SEQUENCE [LARGE SCALE GENOMIC DNA]</scope>
    <source>
        <strain evidence="1">SpSt-374</strain>
    </source>
</reference>
<dbReference type="InterPro" id="IPR027417">
    <property type="entry name" value="P-loop_NTPase"/>
</dbReference>
<sequence length="734" mass="82227">MAAVVTFESVWISGPSRSGKTTELLKCFRHLMDLWSETRKTDPLPRNQNSPLWAEPPILVLGATGDNRLELAQRLDEATGNRYAVKSTTPLGFFQEEVSLFWPMLIESLNLQAQYPLQLRPETEQELATLLWRPHLDEENWPWVGVNEYRLVRNTLDLMQLAAFAGIEAEQIPDILQLGLPDEPSPGLWKGLASLQSRWRQWCLQRGLLSYGIICELYWRYLLPNRTYQSHLLRRYRWVLADDVDEYPAIARHLFDFLLDRGVVGAFTFNPEGGVRLGLGADQNYLGGLPVGRTGRSAQPSLRTIELSPPEAGMGAAGRDGVVELVMSGVGGDDLDALLGDFAPEASWGERGASGVHPQKKVFSIQTVSRGEMLRQMTGKIAEAVRQGVAPEEIAIVAAGLDEIARYTIIQSLNRYGVPAYSLNDQRPLASSPIIRALLTLLAVIYPGLGRLVDRDAVAEMLVILSGHPRKQPAIDPVRAGLLADRCYVPAIESSGDTTYRPQLLPVTAFARWDRVGYGATTAYDQILQWLTEQRHQLEQRLIANPRIVLDRASQKFLLSDHHLPFDQLAALRELMETAAHYWEVLERLNRHDHQVPEYVTVGQFIQMLRQGTVTANPFPVTTGIQKGVTIANIYQYRVTRCHHSWHFWIDVGSPLWSQGGAASLFGSQLFLQEWSGKAWTAEDEQQADAERLRRILLDLLLRVGDSLYLCHSDLSASGQEQTGPLLAFVNAII</sequence>
<evidence type="ECO:0000313" key="1">
    <source>
        <dbReference type="EMBL" id="HGG03515.1"/>
    </source>
</evidence>
<dbReference type="EMBL" id="DSPX01000245">
    <property type="protein sequence ID" value="HGG03515.1"/>
    <property type="molecule type" value="Genomic_DNA"/>
</dbReference>
<gene>
    <name evidence="1" type="ORF">ENR15_23465</name>
</gene>
<dbReference type="AlphaFoldDB" id="A0A7C3VWF1"/>
<name>A0A7C3VWF1_9CYAN</name>
<comment type="caution">
    <text evidence="1">The sequence shown here is derived from an EMBL/GenBank/DDBJ whole genome shotgun (WGS) entry which is preliminary data.</text>
</comment>
<dbReference type="SUPFAM" id="SSF52540">
    <property type="entry name" value="P-loop containing nucleoside triphosphate hydrolases"/>
    <property type="match status" value="1"/>
</dbReference>
<proteinExistence type="predicted"/>
<organism evidence="1">
    <name type="scientific">Planktothricoides sp. SpSt-374</name>
    <dbReference type="NCBI Taxonomy" id="2282167"/>
    <lineage>
        <taxon>Bacteria</taxon>
        <taxon>Bacillati</taxon>
        <taxon>Cyanobacteriota</taxon>
        <taxon>Cyanophyceae</taxon>
        <taxon>Oscillatoriophycideae</taxon>
        <taxon>Oscillatoriales</taxon>
        <taxon>Oscillatoriaceae</taxon>
        <taxon>Planktothricoides</taxon>
    </lineage>
</organism>
<accession>A0A7C3VWF1</accession>